<name>A0A1F4Y1D6_9BACT</name>
<comment type="pathway">
    <text evidence="1">Pyrimidine metabolism; UMP biosynthesis via de novo pathway.</text>
</comment>
<feature type="domain" description="Phosphoribosyltransferase" evidence="3">
    <location>
        <begin position="82"/>
        <end position="202"/>
    </location>
</feature>
<accession>A0A1F4Y1D6</accession>
<organism evidence="4 5">
    <name type="scientific">Candidatus Adlerbacteria bacterium RIFCSPHIGHO2_02_FULL_54_18</name>
    <dbReference type="NCBI Taxonomy" id="1797241"/>
    <lineage>
        <taxon>Bacteria</taxon>
        <taxon>Candidatus Adleribacteriota</taxon>
    </lineage>
</organism>
<keyword evidence="2" id="KW-0665">Pyrimidine biosynthesis</keyword>
<evidence type="ECO:0000259" key="3">
    <source>
        <dbReference type="Pfam" id="PF00156"/>
    </source>
</evidence>
<evidence type="ECO:0000256" key="1">
    <source>
        <dbReference type="ARBA" id="ARBA00004725"/>
    </source>
</evidence>
<dbReference type="GO" id="GO:0004588">
    <property type="term" value="F:orotate phosphoribosyltransferase activity"/>
    <property type="evidence" value="ECO:0007669"/>
    <property type="project" value="TreeGrafter"/>
</dbReference>
<gene>
    <name evidence="4" type="ORF">A3D70_00605</name>
</gene>
<dbReference type="Pfam" id="PF00156">
    <property type="entry name" value="Pribosyltran"/>
    <property type="match status" value="1"/>
</dbReference>
<dbReference type="GO" id="GO:0019856">
    <property type="term" value="P:pyrimidine nucleobase biosynthetic process"/>
    <property type="evidence" value="ECO:0007669"/>
    <property type="project" value="TreeGrafter"/>
</dbReference>
<dbReference type="InterPro" id="IPR029057">
    <property type="entry name" value="PRTase-like"/>
</dbReference>
<dbReference type="PANTHER" id="PTHR19278">
    <property type="entry name" value="OROTATE PHOSPHORIBOSYLTRANSFERASE"/>
    <property type="match status" value="1"/>
</dbReference>
<evidence type="ECO:0000313" key="4">
    <source>
        <dbReference type="EMBL" id="OGC87790.1"/>
    </source>
</evidence>
<dbReference type="Gene3D" id="3.40.50.2020">
    <property type="match status" value="1"/>
</dbReference>
<evidence type="ECO:0000256" key="2">
    <source>
        <dbReference type="ARBA" id="ARBA00022975"/>
    </source>
</evidence>
<evidence type="ECO:0000313" key="5">
    <source>
        <dbReference type="Proteomes" id="UP000178720"/>
    </source>
</evidence>
<dbReference type="InterPro" id="IPR000836">
    <property type="entry name" value="PRTase_dom"/>
</dbReference>
<dbReference type="EMBL" id="MEWV01000024">
    <property type="protein sequence ID" value="OGC87790.1"/>
    <property type="molecule type" value="Genomic_DNA"/>
</dbReference>
<dbReference type="AlphaFoldDB" id="A0A1F4Y1D6"/>
<dbReference type="GO" id="GO:0006222">
    <property type="term" value="P:UMP biosynthetic process"/>
    <property type="evidence" value="ECO:0007669"/>
    <property type="project" value="TreeGrafter"/>
</dbReference>
<dbReference type="Proteomes" id="UP000178720">
    <property type="component" value="Unassembled WGS sequence"/>
</dbReference>
<dbReference type="SUPFAM" id="SSF53271">
    <property type="entry name" value="PRTase-like"/>
    <property type="match status" value="1"/>
</dbReference>
<comment type="caution">
    <text evidence="4">The sequence shown here is derived from an EMBL/GenBank/DDBJ whole genome shotgun (WGS) entry which is preliminary data.</text>
</comment>
<dbReference type="PANTHER" id="PTHR19278:SF9">
    <property type="entry name" value="URIDINE 5'-MONOPHOSPHATE SYNTHASE"/>
    <property type="match status" value="1"/>
</dbReference>
<reference evidence="4 5" key="1">
    <citation type="journal article" date="2016" name="Nat. Commun.">
        <title>Thousands of microbial genomes shed light on interconnected biogeochemical processes in an aquifer system.</title>
        <authorList>
            <person name="Anantharaman K."/>
            <person name="Brown C.T."/>
            <person name="Hug L.A."/>
            <person name="Sharon I."/>
            <person name="Castelle C.J."/>
            <person name="Probst A.J."/>
            <person name="Thomas B.C."/>
            <person name="Singh A."/>
            <person name="Wilkins M.J."/>
            <person name="Karaoz U."/>
            <person name="Brodie E.L."/>
            <person name="Williams K.H."/>
            <person name="Hubbard S.S."/>
            <person name="Banfield J.F."/>
        </authorList>
    </citation>
    <scope>NUCLEOTIDE SEQUENCE [LARGE SCALE GENOMIC DNA]</scope>
</reference>
<dbReference type="GO" id="GO:0004590">
    <property type="term" value="F:orotidine-5'-phosphate decarboxylase activity"/>
    <property type="evidence" value="ECO:0007669"/>
    <property type="project" value="TreeGrafter"/>
</dbReference>
<dbReference type="CDD" id="cd06223">
    <property type="entry name" value="PRTases_typeI"/>
    <property type="match status" value="1"/>
</dbReference>
<sequence length="243" mass="27441">MNLAKGVCTLTNIPLDTTTEKKLVTFAHRLFSIGAFKVDIKNGFRVKSHDIRPDTPLSPYYLNLRIGENKKGKLTSTEVNEIGNFFYNYLQKNPIEYQGIAGVPRAGEPFAKALQEIVYYAQSHALSLVTLKKEEDETGRKIGKVLKTQDLPRGSNVLLLDDLITKADSKREAVDQLRRDGFLVTDILVFLDREQGAEVELKKLGITLHSVVNISFLLKIYEEEHLITPEDVAHIHTYMGKNL</sequence>
<proteinExistence type="predicted"/>
<protein>
    <recommendedName>
        <fullName evidence="3">Phosphoribosyltransferase domain-containing protein</fullName>
    </recommendedName>
</protein>